<evidence type="ECO:0000313" key="2">
    <source>
        <dbReference type="EMBL" id="OJS98701.1"/>
    </source>
</evidence>
<reference evidence="2" key="1">
    <citation type="submission" date="2016-11" db="EMBL/GenBank/DDBJ databases">
        <title>Draft Genome Sequence of Marinobacter hydrocarbonoclasticus strain STW2, a polyaromatic aromatic hydrocarbon degrading and denitrifying bacterium from rhizosphere of Seagrass Enhalus acodoides.</title>
        <authorList>
            <person name="Ling J."/>
            <person name="Dong J."/>
        </authorList>
    </citation>
    <scope>NUCLEOTIDE SEQUENCE [LARGE SCALE GENOMIC DNA]</scope>
    <source>
        <strain evidence="2">STW2</strain>
    </source>
</reference>
<sequence>MDLTDTTHQRALLYLRAVKHDDCPVALSCVKDLVDRYRYGAGNSNLSHVLPAIQRSLSTDTDKHQATPPKLSRGRIGYQGD</sequence>
<evidence type="ECO:0000256" key="1">
    <source>
        <dbReference type="SAM" id="MobiDB-lite"/>
    </source>
</evidence>
<dbReference type="EMBL" id="MPKY01000001">
    <property type="protein sequence ID" value="OJS98701.1"/>
    <property type="molecule type" value="Genomic_DNA"/>
</dbReference>
<evidence type="ECO:0000313" key="3">
    <source>
        <dbReference type="Proteomes" id="UP000183986"/>
    </source>
</evidence>
<name>A0A1M2UTM3_MARNT</name>
<organism evidence="2 3">
    <name type="scientific">Marinobacter nauticus</name>
    <name type="common">Marinobacter hydrocarbonoclasticus</name>
    <name type="synonym">Marinobacter aquaeolei</name>
    <dbReference type="NCBI Taxonomy" id="2743"/>
    <lineage>
        <taxon>Bacteria</taxon>
        <taxon>Pseudomonadati</taxon>
        <taxon>Pseudomonadota</taxon>
        <taxon>Gammaproteobacteria</taxon>
        <taxon>Pseudomonadales</taxon>
        <taxon>Marinobacteraceae</taxon>
        <taxon>Marinobacter</taxon>
    </lineage>
</organism>
<protein>
    <submittedName>
        <fullName evidence="2">Uncharacterized protein</fullName>
    </submittedName>
</protein>
<comment type="caution">
    <text evidence="2">The sequence shown here is derived from an EMBL/GenBank/DDBJ whole genome shotgun (WGS) entry which is preliminary data.</text>
</comment>
<feature type="region of interest" description="Disordered" evidence="1">
    <location>
        <begin position="58"/>
        <end position="81"/>
    </location>
</feature>
<dbReference type="Proteomes" id="UP000183986">
    <property type="component" value="Unassembled WGS sequence"/>
</dbReference>
<dbReference type="RefSeq" id="WP_072675827.1">
    <property type="nucleotide sequence ID" value="NZ_MPKY01000001.1"/>
</dbReference>
<gene>
    <name evidence="2" type="ORF">BEE62_00460</name>
</gene>
<keyword evidence="3" id="KW-1185">Reference proteome</keyword>
<accession>A0A1M2UTM3</accession>
<proteinExistence type="predicted"/>
<dbReference type="AlphaFoldDB" id="A0A1M2UTM3"/>